<evidence type="ECO:0000313" key="1">
    <source>
        <dbReference type="EMBL" id="GFE52675.1"/>
    </source>
</evidence>
<dbReference type="EMBL" id="BLIY01000001">
    <property type="protein sequence ID" value="GFE52675.1"/>
    <property type="molecule type" value="Genomic_DNA"/>
</dbReference>
<name>A0A9W5T7J3_BABOV</name>
<accession>A0A9W5T7J3</accession>
<dbReference type="OrthoDB" id="295715at2759"/>
<protein>
    <submittedName>
        <fullName evidence="1">Uncharacterized protein</fullName>
    </submittedName>
</protein>
<organism evidence="1 2">
    <name type="scientific">Babesia ovis</name>
    <dbReference type="NCBI Taxonomy" id="5869"/>
    <lineage>
        <taxon>Eukaryota</taxon>
        <taxon>Sar</taxon>
        <taxon>Alveolata</taxon>
        <taxon>Apicomplexa</taxon>
        <taxon>Aconoidasida</taxon>
        <taxon>Piroplasmida</taxon>
        <taxon>Babesiidae</taxon>
        <taxon>Babesia</taxon>
    </lineage>
</organism>
<gene>
    <name evidence="1" type="ORF">BaOVIS_000790</name>
</gene>
<dbReference type="Proteomes" id="UP001057455">
    <property type="component" value="Unassembled WGS sequence"/>
</dbReference>
<comment type="caution">
    <text evidence="1">The sequence shown here is derived from an EMBL/GenBank/DDBJ whole genome shotgun (WGS) entry which is preliminary data.</text>
</comment>
<keyword evidence="2" id="KW-1185">Reference proteome</keyword>
<evidence type="ECO:0000313" key="2">
    <source>
        <dbReference type="Proteomes" id="UP001057455"/>
    </source>
</evidence>
<sequence length="216" mass="23959">MCDIVNDCGMNFISLADVKPGTRRVALKGVVVELLDDPPQSATHIRDHRYHYRFADTTASVELAIPHGILQDLVSKNFSELSVVAGHNADFVDQVLFPPVDSRNIAYNLDGPGFSTKESDGVTMNFVRGEPRNIGSEFAEDSDWSGWSEDENEESLKWLLQPGDVIGVYASTAWSHGHMVIVPISGKKESLLKFGRLDTNFTLEPDLSKQYTSSRE</sequence>
<dbReference type="AlphaFoldDB" id="A0A9W5T7J3"/>
<reference evidence="1" key="1">
    <citation type="submission" date="2019-12" db="EMBL/GenBank/DDBJ databases">
        <title>Genome sequence of Babesia ovis.</title>
        <authorList>
            <person name="Yamagishi J."/>
            <person name="Sevinc F."/>
            <person name="Xuan X."/>
        </authorList>
    </citation>
    <scope>NUCLEOTIDE SEQUENCE</scope>
    <source>
        <strain evidence="1">Selcuk</strain>
    </source>
</reference>
<proteinExistence type="predicted"/>